<accession>A0A3P6QHV5</accession>
<dbReference type="Proteomes" id="UP000271889">
    <property type="component" value="Unassembled WGS sequence"/>
</dbReference>
<feature type="coiled-coil region" evidence="1">
    <location>
        <begin position="168"/>
        <end position="216"/>
    </location>
</feature>
<proteinExistence type="predicted"/>
<keyword evidence="4" id="KW-1185">Reference proteome</keyword>
<protein>
    <submittedName>
        <fullName evidence="3">Uncharacterized protein</fullName>
    </submittedName>
</protein>
<dbReference type="AlphaFoldDB" id="A0A3P6QHV5"/>
<reference evidence="3 4" key="1">
    <citation type="submission" date="2018-11" db="EMBL/GenBank/DDBJ databases">
        <authorList>
            <consortium name="Pathogen Informatics"/>
        </authorList>
    </citation>
    <scope>NUCLEOTIDE SEQUENCE [LARGE SCALE GENOMIC DNA]</scope>
</reference>
<dbReference type="EMBL" id="UYRV01002186">
    <property type="protein sequence ID" value="VDK48259.1"/>
    <property type="molecule type" value="Genomic_DNA"/>
</dbReference>
<gene>
    <name evidence="3" type="ORF">CGOC_LOCUS1225</name>
</gene>
<evidence type="ECO:0000313" key="3">
    <source>
        <dbReference type="EMBL" id="VDK48259.1"/>
    </source>
</evidence>
<evidence type="ECO:0000313" key="4">
    <source>
        <dbReference type="Proteomes" id="UP000271889"/>
    </source>
</evidence>
<evidence type="ECO:0000256" key="2">
    <source>
        <dbReference type="SAM" id="MobiDB-lite"/>
    </source>
</evidence>
<evidence type="ECO:0000256" key="1">
    <source>
        <dbReference type="SAM" id="Coils"/>
    </source>
</evidence>
<dbReference type="OrthoDB" id="5877558at2759"/>
<name>A0A3P6QHV5_CYLGO</name>
<organism evidence="3 4">
    <name type="scientific">Cylicostephanus goldi</name>
    <name type="common">Nematode worm</name>
    <dbReference type="NCBI Taxonomy" id="71465"/>
    <lineage>
        <taxon>Eukaryota</taxon>
        <taxon>Metazoa</taxon>
        <taxon>Ecdysozoa</taxon>
        <taxon>Nematoda</taxon>
        <taxon>Chromadorea</taxon>
        <taxon>Rhabditida</taxon>
        <taxon>Rhabditina</taxon>
        <taxon>Rhabditomorpha</taxon>
        <taxon>Strongyloidea</taxon>
        <taxon>Strongylidae</taxon>
        <taxon>Cylicostephanus</taxon>
    </lineage>
</organism>
<keyword evidence="1" id="KW-0175">Coiled coil</keyword>
<sequence length="229" mass="25972">MNTRDLQKTLETQHDQLKLYEKKLKDVVRAYKSLDAEKSALQKALDSLSSQGNDEEGSSSSKEDTVKDLKIAIATLTRENTKKEAAFQNDKKTLLASIFALSVIEQIKNLQSKLQQMEADRERELTDHGKVLAEMQSRFAKEHQSFEAGAREVDHARELQDAVTRTKHSTQLEEQERASRKIAELEEKTMNLLETVARSEEARSEAHEALLKAEAERSALLEVIFCSDI</sequence>
<feature type="region of interest" description="Disordered" evidence="2">
    <location>
        <begin position="42"/>
        <end position="64"/>
    </location>
</feature>